<feature type="compositionally biased region" description="Acidic residues" evidence="1">
    <location>
        <begin position="650"/>
        <end position="662"/>
    </location>
</feature>
<dbReference type="EMBL" id="JAPFFF010000013">
    <property type="protein sequence ID" value="KAK8872130.1"/>
    <property type="molecule type" value="Genomic_DNA"/>
</dbReference>
<proteinExistence type="predicted"/>
<evidence type="ECO:0000259" key="2">
    <source>
        <dbReference type="Pfam" id="PF05699"/>
    </source>
</evidence>
<feature type="domain" description="HAT C-terminal dimerisation" evidence="2">
    <location>
        <begin position="856"/>
        <end position="928"/>
    </location>
</feature>
<dbReference type="InterPro" id="IPR008906">
    <property type="entry name" value="HATC_C_dom"/>
</dbReference>
<protein>
    <recommendedName>
        <fullName evidence="2">HAT C-terminal dimerisation domain-containing protein</fullName>
    </recommendedName>
</protein>
<comment type="caution">
    <text evidence="3">The sequence shown here is derived from an EMBL/GenBank/DDBJ whole genome shotgun (WGS) entry which is preliminary data.</text>
</comment>
<organism evidence="3 4">
    <name type="scientific">Tritrichomonas musculus</name>
    <dbReference type="NCBI Taxonomy" id="1915356"/>
    <lineage>
        <taxon>Eukaryota</taxon>
        <taxon>Metamonada</taxon>
        <taxon>Parabasalia</taxon>
        <taxon>Tritrichomonadida</taxon>
        <taxon>Tritrichomonadidae</taxon>
        <taxon>Tritrichomonas</taxon>
    </lineage>
</organism>
<dbReference type="Pfam" id="PF05699">
    <property type="entry name" value="Dimer_Tnp_hAT"/>
    <property type="match status" value="1"/>
</dbReference>
<sequence>MVDNFLFDKLTNKVPNSKSKSKRNYYICHIDDLNQCNFIVYFKSSSELSRLFIHFEKEHSQKLYDVLKKLITNHFNSAENLSSLAYINNYINSSIVPKISEENNNNFIKIQLSEYIKKKASDSEIDISQIDLNKLNQIILEKSIYDHMPISKICDKKHLLFFIQLIKLGFEFGRNSNIDESIFMRTINNIKIPRGPLNMVGNDYFKASMSYFVGADASFQIDASKLNKRRILTYIISAKQRNCESFLFDLDQDFEPNLDGYKESVILRIKMAKNLNINIVGITTDNLAVQIKALSHNSPFCIQKTFSDACHIIHLRCMNHLLNLSYKDWIKTGNVLTLYEGKIKHITFVLNNQKFYKHLKQKIPVANVTRWNSTFKSLEKILKIIGKIIHLYECQPKEIKKDLLEIKNDVLYVVSIGALKVYPLLYYFAKLTDHLQEDNVSCVEAVLIVEHYLRIIKQNIVKFNIGQAGKDLYYFMKKRLLLNFNNQLYQFLSLLTPEGIVRYRKKMRANKTFNIQEDENLYFHTLIDQPIRDRKNSIDFLINETYIKYKHFEYEKKITNFNPTLKTKRKKRFLSRKQINSKGQSKESNKIEEEKELMQKTLDGFINLCRQETIEKARETYNIYSQNNSNTYYISNKFIDNTTTHIPSTDESEEEYIEESDDETKTGEETDIKIEANNANETEHENKSNDEDDSYGENETVDGDEDDETYDEENSYDENETDNGNETDNSDETDDEDETYDIDEKDDEIINPDKANKQEGFNKPEEANNQEKKNIQEGINKQKGMNKETKNKKIKKSYINQKEALQWKNISSLIVNNAQYFDMTKSEANKAVVELLNLISTPFQRIYELCNNALCSDSNFINYWENMKELNINKNTFKNISKLATRMYPISASEAGAERSFSRLKWRFTDRRNKSNKKTMKNEIFIENSFKNKIQTKDNFNKVLWKIPPHIQEKQKIDGE</sequence>
<evidence type="ECO:0000313" key="4">
    <source>
        <dbReference type="Proteomes" id="UP001470230"/>
    </source>
</evidence>
<feature type="region of interest" description="Disordered" evidence="1">
    <location>
        <begin position="644"/>
        <end position="793"/>
    </location>
</feature>
<evidence type="ECO:0000256" key="1">
    <source>
        <dbReference type="SAM" id="MobiDB-lite"/>
    </source>
</evidence>
<dbReference type="InterPro" id="IPR012337">
    <property type="entry name" value="RNaseH-like_sf"/>
</dbReference>
<feature type="compositionally biased region" description="Basic and acidic residues" evidence="1">
    <location>
        <begin position="754"/>
        <end position="775"/>
    </location>
</feature>
<dbReference type="Proteomes" id="UP001470230">
    <property type="component" value="Unassembled WGS sequence"/>
</dbReference>
<reference evidence="3 4" key="1">
    <citation type="submission" date="2024-04" db="EMBL/GenBank/DDBJ databases">
        <title>Tritrichomonas musculus Genome.</title>
        <authorList>
            <person name="Alves-Ferreira E."/>
            <person name="Grigg M."/>
            <person name="Lorenzi H."/>
            <person name="Galac M."/>
        </authorList>
    </citation>
    <scope>NUCLEOTIDE SEQUENCE [LARGE SCALE GENOMIC DNA]</scope>
    <source>
        <strain evidence="3 4">EAF2021</strain>
    </source>
</reference>
<dbReference type="SUPFAM" id="SSF53098">
    <property type="entry name" value="Ribonuclease H-like"/>
    <property type="match status" value="1"/>
</dbReference>
<evidence type="ECO:0000313" key="3">
    <source>
        <dbReference type="EMBL" id="KAK8872130.1"/>
    </source>
</evidence>
<accession>A0ABR2J3D0</accession>
<feature type="compositionally biased region" description="Acidic residues" evidence="1">
    <location>
        <begin position="690"/>
        <end position="750"/>
    </location>
</feature>
<feature type="compositionally biased region" description="Basic and acidic residues" evidence="1">
    <location>
        <begin position="663"/>
        <end position="674"/>
    </location>
</feature>
<keyword evidence="4" id="KW-1185">Reference proteome</keyword>
<name>A0ABR2J3D0_9EUKA</name>
<gene>
    <name evidence="3" type="ORF">M9Y10_007891</name>
</gene>